<feature type="transmembrane region" description="Helical" evidence="2">
    <location>
        <begin position="603"/>
        <end position="625"/>
    </location>
</feature>
<evidence type="ECO:0000313" key="4">
    <source>
        <dbReference type="Proteomes" id="UP000053259"/>
    </source>
</evidence>
<reference evidence="3 4" key="1">
    <citation type="submission" date="2015-01" db="EMBL/GenBank/DDBJ databases">
        <title>The Genome Sequence of Ochroconis gallopava CBS43764.</title>
        <authorList>
            <consortium name="The Broad Institute Genomics Platform"/>
            <person name="Cuomo C."/>
            <person name="de Hoog S."/>
            <person name="Gorbushina A."/>
            <person name="Stielow B."/>
            <person name="Teixiera M."/>
            <person name="Abouelleil A."/>
            <person name="Chapman S.B."/>
            <person name="Priest M."/>
            <person name="Young S.K."/>
            <person name="Wortman J."/>
            <person name="Nusbaum C."/>
            <person name="Birren B."/>
        </authorList>
    </citation>
    <scope>NUCLEOTIDE SEQUENCE [LARGE SCALE GENOMIC DNA]</scope>
    <source>
        <strain evidence="3 4">CBS 43764</strain>
    </source>
</reference>
<dbReference type="HOGENOM" id="CLU_015848_0_0_1"/>
<feature type="compositionally biased region" description="Basic and acidic residues" evidence="1">
    <location>
        <begin position="743"/>
        <end position="758"/>
    </location>
</feature>
<dbReference type="Proteomes" id="UP000053259">
    <property type="component" value="Unassembled WGS sequence"/>
</dbReference>
<feature type="transmembrane region" description="Helical" evidence="2">
    <location>
        <begin position="408"/>
        <end position="436"/>
    </location>
</feature>
<dbReference type="RefSeq" id="XP_016214502.1">
    <property type="nucleotide sequence ID" value="XM_016357710.1"/>
</dbReference>
<protein>
    <recommendedName>
        <fullName evidence="5">Integral membrane protein</fullName>
    </recommendedName>
</protein>
<keyword evidence="2" id="KW-1133">Transmembrane helix</keyword>
<feature type="compositionally biased region" description="Low complexity" evidence="1">
    <location>
        <begin position="72"/>
        <end position="95"/>
    </location>
</feature>
<feature type="compositionally biased region" description="Polar residues" evidence="1">
    <location>
        <begin position="327"/>
        <end position="338"/>
    </location>
</feature>
<dbReference type="OrthoDB" id="3365211at2759"/>
<feature type="region of interest" description="Disordered" evidence="1">
    <location>
        <begin position="743"/>
        <end position="774"/>
    </location>
</feature>
<keyword evidence="2" id="KW-0812">Transmembrane</keyword>
<feature type="region of interest" description="Disordered" evidence="1">
    <location>
        <begin position="659"/>
        <end position="683"/>
    </location>
</feature>
<dbReference type="VEuPathDB" id="FungiDB:PV09_04379"/>
<feature type="region of interest" description="Disordered" evidence="1">
    <location>
        <begin position="1"/>
        <end position="127"/>
    </location>
</feature>
<dbReference type="InParanoid" id="A0A0D2ACL2"/>
<dbReference type="Pfam" id="PF11204">
    <property type="entry name" value="DUF2985"/>
    <property type="match status" value="1"/>
</dbReference>
<proteinExistence type="predicted"/>
<dbReference type="PANTHER" id="PTHR35872:SF2">
    <property type="entry name" value="INTEGRAL MEMBRANE PROTEIN (AFU_ORTHOLOGUE AFUA_5G07110)"/>
    <property type="match status" value="1"/>
</dbReference>
<keyword evidence="4" id="KW-1185">Reference proteome</keyword>
<sequence>MFGKEKAGAADDDNGFLSPPPRTPSSAPAPSGQPSPSSPSSPMNSVRQILRRPVAGRSHESLSRPSVRIRRNPSSSSIRSIESTSTTAMPAASAANTGLHDIPEEAPGRRRSSSEPQRPSWYSQSDAAERLARMSTVNEMPTISEGPGQPSSSAAGSRRNRGSSLRVPREMAGHLSPHVALHGSTEAADQLDGHLQPHMEGLDPPRNRVMRGLSNAVRRVPGVESLRSRMSQSDAASVDRRYDEDEYDSEMVDLLDVIDPEVATLSTLTNVQNSLFVPNLGRLVNRRPTYNFTRQQAAMGEFAESRLGTSETEPVDEEAEEVADGMTQGQTVDSNDSNMRPRLTHTSTISSTLSESRYAVLPHGETLAGWTPEEKAELNDLVRHMLHSRRAAFKRGLKGFGQYVKRPLGFFITLYATLITLFGAAWVLFLIGWISLGSRKDYIVNVVDNVLVALFAIMGDGLAPFRAVDTYHMAYIAYYHRLSWKIRRQKHLPKLQDRNDLPVKRNDNEEDLEYAAVETKEERREHRGAWEYSVLTPAQQKKLVHHQTIFARSHTFYKPHETETHHAFPLRLLITIVVLLDLHSCFQIALGACTWGIDYKTRPFWLTTFILCCSLTCNITGGILISVGDKRTRKKDVIEKMFRQQLTHTAMKEVRRRRLRANEEAAEASGPGSDFETLPVHVPPPVRKKKELERELTLQQQKVVDTDAAQQTRLAHEAEKKTPVKKNRWRSIPLLPYYITKESRDFRKEEKKQAKAEKAAAAAAAAAGHPTSSA</sequence>
<dbReference type="GeneID" id="27312352"/>
<dbReference type="InterPro" id="IPR021369">
    <property type="entry name" value="DUF2985"/>
</dbReference>
<feature type="region of interest" description="Disordered" evidence="1">
    <location>
        <begin position="320"/>
        <end position="342"/>
    </location>
</feature>
<name>A0A0D2ACL2_9PEZI</name>
<organism evidence="3 4">
    <name type="scientific">Verruconis gallopava</name>
    <dbReference type="NCBI Taxonomy" id="253628"/>
    <lineage>
        <taxon>Eukaryota</taxon>
        <taxon>Fungi</taxon>
        <taxon>Dikarya</taxon>
        <taxon>Ascomycota</taxon>
        <taxon>Pezizomycotina</taxon>
        <taxon>Dothideomycetes</taxon>
        <taxon>Pleosporomycetidae</taxon>
        <taxon>Venturiales</taxon>
        <taxon>Sympoventuriaceae</taxon>
        <taxon>Verruconis</taxon>
    </lineage>
</organism>
<dbReference type="STRING" id="253628.A0A0D2ACL2"/>
<dbReference type="AlphaFoldDB" id="A0A0D2ACL2"/>
<dbReference type="EMBL" id="KN847540">
    <property type="protein sequence ID" value="KIW04633.1"/>
    <property type="molecule type" value="Genomic_DNA"/>
</dbReference>
<feature type="region of interest" description="Disordered" evidence="1">
    <location>
        <begin position="139"/>
        <end position="167"/>
    </location>
</feature>
<feature type="compositionally biased region" description="Low complexity" evidence="1">
    <location>
        <begin position="144"/>
        <end position="157"/>
    </location>
</feature>
<dbReference type="PANTHER" id="PTHR35872">
    <property type="entry name" value="INTEGRAL MEMBRANE PROTEIN (AFU_ORTHOLOGUE AFUA_5G07110)"/>
    <property type="match status" value="1"/>
</dbReference>
<evidence type="ECO:0000256" key="2">
    <source>
        <dbReference type="SAM" id="Phobius"/>
    </source>
</evidence>
<keyword evidence="2" id="KW-0472">Membrane</keyword>
<feature type="transmembrane region" description="Helical" evidence="2">
    <location>
        <begin position="572"/>
        <end position="597"/>
    </location>
</feature>
<evidence type="ECO:0008006" key="5">
    <source>
        <dbReference type="Google" id="ProtNLM"/>
    </source>
</evidence>
<accession>A0A0D2ACL2</accession>
<evidence type="ECO:0000313" key="3">
    <source>
        <dbReference type="EMBL" id="KIW04633.1"/>
    </source>
</evidence>
<evidence type="ECO:0000256" key="1">
    <source>
        <dbReference type="SAM" id="MobiDB-lite"/>
    </source>
</evidence>
<gene>
    <name evidence="3" type="ORF">PV09_04379</name>
</gene>